<reference evidence="5" key="1">
    <citation type="submission" date="2020-08" db="EMBL/GenBank/DDBJ databases">
        <title>Genome public.</title>
        <authorList>
            <person name="Liu C."/>
            <person name="Sun Q."/>
        </authorList>
    </citation>
    <scope>NUCLEOTIDE SEQUENCE</scope>
    <source>
        <strain evidence="5">BX8</strain>
    </source>
</reference>
<dbReference type="PANTHER" id="PTHR30217:SF6">
    <property type="entry name" value="TRNA HYDROXYLATION PROTEIN P"/>
    <property type="match status" value="1"/>
</dbReference>
<evidence type="ECO:0000313" key="5">
    <source>
        <dbReference type="EMBL" id="MBC5580192.1"/>
    </source>
</evidence>
<keyword evidence="6" id="KW-1185">Reference proteome</keyword>
<evidence type="ECO:0000313" key="6">
    <source>
        <dbReference type="Proteomes" id="UP000659630"/>
    </source>
</evidence>
<dbReference type="Pfam" id="PF01136">
    <property type="entry name" value="Peptidase_U32"/>
    <property type="match status" value="1"/>
</dbReference>
<dbReference type="Pfam" id="PF16325">
    <property type="entry name" value="Peptidase_U32_C"/>
    <property type="match status" value="1"/>
</dbReference>
<dbReference type="PROSITE" id="PS01276">
    <property type="entry name" value="PEPTIDASE_U32"/>
    <property type="match status" value="1"/>
</dbReference>
<accession>A0A923L0E0</accession>
<name>A0A923L0E0_9FIRM</name>
<dbReference type="RefSeq" id="WP_186886559.1">
    <property type="nucleotide sequence ID" value="NZ_JACONZ010000001.1"/>
</dbReference>
<gene>
    <name evidence="5" type="ORF">H8S23_01590</name>
</gene>
<sequence length="405" mass="44308">MRHRPELLAPAGDMERLRFALLYGADAVYLAGDRFGMRGAPKNFSMEELDTAAKLCHAAGKRMYITVNTMPTNEEIDALPGYLAALREIGPDALIVADLGVLSLAKKYAPELELHVSTQAGIVNWAAAAAAYELGAKRVVLARELTLEEITGIREKAPAGLEIEAFVHGAMCMSVSGRCLLSNYMTGRDGNRGQCAQPCRWKYALVEEKRPGEYFEIGENEEGSYILSAEDLCAAPFLGRVAAAGVDSFKLEGRAKSFYYVASVTAAYRRAIDAIGEDPADYLCPPETLAELEKSSHRRYSPGFYLGREFAVQNVTDDRYQRGWQIVAVVERYGAAAAVCTQRGKFELGETIEALLPDGSVLPFAPAWLRDADGQEISSTPHAMMEFTLPVPRPLPAGSILRRKK</sequence>
<evidence type="ECO:0000256" key="2">
    <source>
        <dbReference type="ARBA" id="ARBA00022801"/>
    </source>
</evidence>
<dbReference type="PANTHER" id="PTHR30217">
    <property type="entry name" value="PEPTIDASE U32 FAMILY"/>
    <property type="match status" value="1"/>
</dbReference>
<dbReference type="InterPro" id="IPR001539">
    <property type="entry name" value="Peptidase_U32"/>
</dbReference>
<dbReference type="AlphaFoldDB" id="A0A923L0E0"/>
<dbReference type="GO" id="GO:0006508">
    <property type="term" value="P:proteolysis"/>
    <property type="evidence" value="ECO:0007669"/>
    <property type="project" value="UniProtKB-KW"/>
</dbReference>
<protein>
    <submittedName>
        <fullName evidence="5">U32 family peptidase</fullName>
    </submittedName>
</protein>
<comment type="caution">
    <text evidence="5">The sequence shown here is derived from an EMBL/GenBank/DDBJ whole genome shotgun (WGS) entry which is preliminary data.</text>
</comment>
<feature type="domain" description="Peptidase family U32 C-terminal" evidence="4">
    <location>
        <begin position="322"/>
        <end position="402"/>
    </location>
</feature>
<dbReference type="Proteomes" id="UP000659630">
    <property type="component" value="Unassembled WGS sequence"/>
</dbReference>
<evidence type="ECO:0000259" key="4">
    <source>
        <dbReference type="Pfam" id="PF16325"/>
    </source>
</evidence>
<comment type="similarity">
    <text evidence="3">Belongs to the peptidase U32 family.</text>
</comment>
<keyword evidence="2" id="KW-0378">Hydrolase</keyword>
<dbReference type="InterPro" id="IPR032525">
    <property type="entry name" value="Peptidase_U32_C"/>
</dbReference>
<dbReference type="InterPro" id="IPR051454">
    <property type="entry name" value="RNA/ubiquinone_mod_enzymes"/>
</dbReference>
<dbReference type="Gene3D" id="2.40.30.10">
    <property type="entry name" value="Translation factors"/>
    <property type="match status" value="1"/>
</dbReference>
<dbReference type="SUPFAM" id="SSF51395">
    <property type="entry name" value="FMN-linked oxidoreductases"/>
    <property type="match status" value="1"/>
</dbReference>
<keyword evidence="1" id="KW-0645">Protease</keyword>
<evidence type="ECO:0000256" key="1">
    <source>
        <dbReference type="ARBA" id="ARBA00022670"/>
    </source>
</evidence>
<proteinExistence type="inferred from homology"/>
<dbReference type="GO" id="GO:0008233">
    <property type="term" value="F:peptidase activity"/>
    <property type="evidence" value="ECO:0007669"/>
    <property type="project" value="UniProtKB-KW"/>
</dbReference>
<dbReference type="EMBL" id="JACONZ010000001">
    <property type="protein sequence ID" value="MBC5580192.1"/>
    <property type="molecule type" value="Genomic_DNA"/>
</dbReference>
<evidence type="ECO:0000256" key="3">
    <source>
        <dbReference type="ARBA" id="ARBA00038374"/>
    </source>
</evidence>
<organism evidence="5 6">
    <name type="scientific">Anaerofilum hominis</name>
    <dbReference type="NCBI Taxonomy" id="2763016"/>
    <lineage>
        <taxon>Bacteria</taxon>
        <taxon>Bacillati</taxon>
        <taxon>Bacillota</taxon>
        <taxon>Clostridia</taxon>
        <taxon>Eubacteriales</taxon>
        <taxon>Oscillospiraceae</taxon>
        <taxon>Anaerofilum</taxon>
    </lineage>
</organism>